<dbReference type="EMBL" id="JAYGJQ010000001">
    <property type="protein sequence ID" value="MEA9354986.1"/>
    <property type="molecule type" value="Genomic_DNA"/>
</dbReference>
<dbReference type="Proteomes" id="UP001302274">
    <property type="component" value="Unassembled WGS sequence"/>
</dbReference>
<evidence type="ECO:0000313" key="2">
    <source>
        <dbReference type="Proteomes" id="UP001302274"/>
    </source>
</evidence>
<reference evidence="1 2" key="1">
    <citation type="submission" date="2023-11" db="EMBL/GenBank/DDBJ databases">
        <title>A Novel Polar Bacteriovorax (B. antarcticus) Isolated from the Biocrust in Antarctica.</title>
        <authorList>
            <person name="Mun W."/>
            <person name="Choi S.Y."/>
            <person name="Mitchell R.J."/>
        </authorList>
    </citation>
    <scope>NUCLEOTIDE SEQUENCE [LARGE SCALE GENOMIC DNA]</scope>
    <source>
        <strain evidence="1 2">PP10</strain>
    </source>
</reference>
<organism evidence="1 2">
    <name type="scientific">Bacteriovorax antarcticus</name>
    <dbReference type="NCBI Taxonomy" id="3088717"/>
    <lineage>
        <taxon>Bacteria</taxon>
        <taxon>Pseudomonadati</taxon>
        <taxon>Bdellovibrionota</taxon>
        <taxon>Bacteriovoracia</taxon>
        <taxon>Bacteriovoracales</taxon>
        <taxon>Bacteriovoracaceae</taxon>
        <taxon>Bacteriovorax</taxon>
    </lineage>
</organism>
<gene>
    <name evidence="1" type="ORF">SHI21_02175</name>
</gene>
<comment type="caution">
    <text evidence="1">The sequence shown here is derived from an EMBL/GenBank/DDBJ whole genome shotgun (WGS) entry which is preliminary data.</text>
</comment>
<sequence>MDNLMKGICHVYPENVFLKNLSRTIQEYPSIVEEDFLSAGQVHSKRWLATELKKLSLELGLIYLTPGWYGLLAQFISEENLNFSGIRLFDRDLKAVEVSEWINRNLFVDGWKFKATCLNILHINYDRHDYVTIKDGFKSSRQNECPDTIINTACEHLDYQKWLELIPAGKLVVLQNNDFLEGNEHTHCVSSLEEFTEKCGLSEVYYSGVLNLNIYNRYMLIGRK</sequence>
<evidence type="ECO:0008006" key="3">
    <source>
        <dbReference type="Google" id="ProtNLM"/>
    </source>
</evidence>
<proteinExistence type="predicted"/>
<protein>
    <recommendedName>
        <fullName evidence="3">Class I SAM-dependent methyltransferase</fullName>
    </recommendedName>
</protein>
<dbReference type="RefSeq" id="WP_323574476.1">
    <property type="nucleotide sequence ID" value="NZ_JAYGJQ010000001.1"/>
</dbReference>
<name>A0ABU5VPL9_9BACT</name>
<keyword evidence="2" id="KW-1185">Reference proteome</keyword>
<accession>A0ABU5VPL9</accession>
<evidence type="ECO:0000313" key="1">
    <source>
        <dbReference type="EMBL" id="MEA9354986.1"/>
    </source>
</evidence>